<comment type="caution">
    <text evidence="2">The sequence shown here is derived from an EMBL/GenBank/DDBJ whole genome shotgun (WGS) entry which is preliminary data.</text>
</comment>
<feature type="region of interest" description="Disordered" evidence="1">
    <location>
        <begin position="1"/>
        <end position="33"/>
    </location>
</feature>
<sequence>MASQPSMAATPNTPNTPQSVTPSVNPPPSVEQMAQQIDQLTHAVAHTIPSSKSAPPGLAVPTSQPLQHNPAWLHQQPRGVSPQNPLLPDVATLQKELQSQLPRMPIIDITNTPIERLDWCVSLRAYLEYVSTVPPGQLVMYVRRLCGTKVQSYMDSQLARMPLLRTDFLAFMRALEAFLLEPDLGSRVLEDLLEGHRPYAHRDVYAYVHGVDHAVHDARATYMQSLHFAYIKGSDNVAADVCSRPLDGVTAPDTCAHVDTCWLHDDTILALSTVTSAWQFCHPSGNWSQALTDALEEDPLVRAVRRN</sequence>
<dbReference type="AlphaFoldDB" id="A0A830HSS2"/>
<evidence type="ECO:0000313" key="2">
    <source>
        <dbReference type="EMBL" id="GHP07997.1"/>
    </source>
</evidence>
<reference evidence="2" key="1">
    <citation type="submission" date="2020-10" db="EMBL/GenBank/DDBJ databases">
        <title>Unveiling of a novel bifunctional photoreceptor, Dualchrome1, isolated from a cosmopolitan green alga.</title>
        <authorList>
            <person name="Suzuki S."/>
            <person name="Kawachi M."/>
        </authorList>
    </citation>
    <scope>NUCLEOTIDE SEQUENCE</scope>
    <source>
        <strain evidence="2">NIES 2893</strain>
    </source>
</reference>
<protein>
    <submittedName>
        <fullName evidence="2">Uncharacterized protein</fullName>
    </submittedName>
</protein>
<proteinExistence type="predicted"/>
<evidence type="ECO:0000313" key="3">
    <source>
        <dbReference type="Proteomes" id="UP000660262"/>
    </source>
</evidence>
<keyword evidence="3" id="KW-1185">Reference proteome</keyword>
<feature type="compositionally biased region" description="Polar residues" evidence="1">
    <location>
        <begin position="1"/>
        <end position="16"/>
    </location>
</feature>
<organism evidence="2 3">
    <name type="scientific">Pycnococcus provasolii</name>
    <dbReference type="NCBI Taxonomy" id="41880"/>
    <lineage>
        <taxon>Eukaryota</taxon>
        <taxon>Viridiplantae</taxon>
        <taxon>Chlorophyta</taxon>
        <taxon>Pseudoscourfieldiophyceae</taxon>
        <taxon>Pseudoscourfieldiales</taxon>
        <taxon>Pycnococcaceae</taxon>
        <taxon>Pycnococcus</taxon>
    </lineage>
</organism>
<dbReference type="EMBL" id="BNJQ01000019">
    <property type="protein sequence ID" value="GHP07997.1"/>
    <property type="molecule type" value="Genomic_DNA"/>
</dbReference>
<name>A0A830HSS2_9CHLO</name>
<evidence type="ECO:0000256" key="1">
    <source>
        <dbReference type="SAM" id="MobiDB-lite"/>
    </source>
</evidence>
<feature type="region of interest" description="Disordered" evidence="1">
    <location>
        <begin position="48"/>
        <end position="81"/>
    </location>
</feature>
<dbReference type="Proteomes" id="UP000660262">
    <property type="component" value="Unassembled WGS sequence"/>
</dbReference>
<gene>
    <name evidence="2" type="ORF">PPROV_000673900</name>
</gene>
<accession>A0A830HSS2</accession>